<reference evidence="1 2" key="1">
    <citation type="journal article" date="2018" name="Sci. Rep.">
        <title>Genomic signatures of local adaptation to the degree of environmental predictability in rotifers.</title>
        <authorList>
            <person name="Franch-Gras L."/>
            <person name="Hahn C."/>
            <person name="Garcia-Roger E.M."/>
            <person name="Carmona M.J."/>
            <person name="Serra M."/>
            <person name="Gomez A."/>
        </authorList>
    </citation>
    <scope>NUCLEOTIDE SEQUENCE [LARGE SCALE GENOMIC DNA]</scope>
    <source>
        <strain evidence="1">HYR1</strain>
    </source>
</reference>
<keyword evidence="2" id="KW-1185">Reference proteome</keyword>
<dbReference type="Proteomes" id="UP000276133">
    <property type="component" value="Unassembled WGS sequence"/>
</dbReference>
<proteinExistence type="predicted"/>
<dbReference type="AlphaFoldDB" id="A0A3M7R9S2"/>
<comment type="caution">
    <text evidence="1">The sequence shown here is derived from an EMBL/GenBank/DDBJ whole genome shotgun (WGS) entry which is preliminary data.</text>
</comment>
<evidence type="ECO:0000313" key="1">
    <source>
        <dbReference type="EMBL" id="RNA19998.1"/>
    </source>
</evidence>
<gene>
    <name evidence="1" type="ORF">BpHYR1_028106</name>
</gene>
<sequence length="268" mass="30695">MSLLFSIIWPTKIKNYLFYLTKYKNKFLKIHGVRRQSLNLDLITFKYKDLLINKISDDTFANCQKYLISNCNKKNYLFLDFKLFSLKNIKDEKKLISSKTDFISYLPLINTIVRILCELKDFLLSAVNSSIKKSKLNEFRDDVTSLASCWTSLDKKLVSFGLFDFLLKFFLADFSISLGSNGPNESELDWLNFSLELSALVSPFSFSSHINLFFSNSNSRSFSISKAAHFSDHSPGVLKHPLFHCAPCCPLRPSVCPAKSLPIVDPFD</sequence>
<protein>
    <submittedName>
        <fullName evidence="1">Uncharacterized protein</fullName>
    </submittedName>
</protein>
<name>A0A3M7R9S2_BRAPC</name>
<organism evidence="1 2">
    <name type="scientific">Brachionus plicatilis</name>
    <name type="common">Marine rotifer</name>
    <name type="synonym">Brachionus muelleri</name>
    <dbReference type="NCBI Taxonomy" id="10195"/>
    <lineage>
        <taxon>Eukaryota</taxon>
        <taxon>Metazoa</taxon>
        <taxon>Spiralia</taxon>
        <taxon>Gnathifera</taxon>
        <taxon>Rotifera</taxon>
        <taxon>Eurotatoria</taxon>
        <taxon>Monogononta</taxon>
        <taxon>Pseudotrocha</taxon>
        <taxon>Ploima</taxon>
        <taxon>Brachionidae</taxon>
        <taxon>Brachionus</taxon>
    </lineage>
</organism>
<evidence type="ECO:0000313" key="2">
    <source>
        <dbReference type="Proteomes" id="UP000276133"/>
    </source>
</evidence>
<accession>A0A3M7R9S2</accession>
<dbReference type="EMBL" id="REGN01003933">
    <property type="protein sequence ID" value="RNA19998.1"/>
    <property type="molecule type" value="Genomic_DNA"/>
</dbReference>